<dbReference type="SMART" id="SM00531">
    <property type="entry name" value="TFIIE"/>
    <property type="match status" value="1"/>
</dbReference>
<dbReference type="AlphaFoldDB" id="A0A915DXP2"/>
<evidence type="ECO:0000256" key="2">
    <source>
        <dbReference type="ARBA" id="ARBA00023015"/>
    </source>
</evidence>
<dbReference type="Pfam" id="PF02002">
    <property type="entry name" value="TFIIE_alpha"/>
    <property type="match status" value="1"/>
</dbReference>
<comment type="similarity">
    <text evidence="1">Belongs to the TFIIE alpha subunit family.</text>
</comment>
<accession>A0A915DXP2</accession>
<dbReference type="GO" id="GO:0005673">
    <property type="term" value="C:transcription factor TFIIE complex"/>
    <property type="evidence" value="ECO:0007669"/>
    <property type="project" value="TreeGrafter"/>
</dbReference>
<dbReference type="InterPro" id="IPR024550">
    <property type="entry name" value="TFIIEa/SarR/Rpc3_HTH_dom"/>
</dbReference>
<dbReference type="InterPro" id="IPR021600">
    <property type="entry name" value="TFIIE_asu_C"/>
</dbReference>
<keyword evidence="2" id="KW-0805">Transcription regulation</keyword>
<evidence type="ECO:0000313" key="7">
    <source>
        <dbReference type="WBParaSite" id="jg24050"/>
    </source>
</evidence>
<dbReference type="Proteomes" id="UP000887574">
    <property type="component" value="Unplaced"/>
</dbReference>
<dbReference type="Gene3D" id="3.30.40.10">
    <property type="entry name" value="Zinc/RING finger domain, C3HC4 (zinc finger)"/>
    <property type="match status" value="1"/>
</dbReference>
<feature type="compositionally biased region" description="Polar residues" evidence="4">
    <location>
        <begin position="363"/>
        <end position="378"/>
    </location>
</feature>
<dbReference type="SUPFAM" id="SSF57783">
    <property type="entry name" value="Zinc beta-ribbon"/>
    <property type="match status" value="1"/>
</dbReference>
<keyword evidence="3" id="KW-0804">Transcription</keyword>
<evidence type="ECO:0000256" key="1">
    <source>
        <dbReference type="ARBA" id="ARBA00008947"/>
    </source>
</evidence>
<proteinExistence type="inferred from homology"/>
<feature type="domain" description="HTH TFE/IIEalpha-type" evidence="5">
    <location>
        <begin position="32"/>
        <end position="122"/>
    </location>
</feature>
<dbReference type="PROSITE" id="PS51344">
    <property type="entry name" value="HTH_TFE_IIE"/>
    <property type="match status" value="1"/>
</dbReference>
<dbReference type="InterPro" id="IPR039997">
    <property type="entry name" value="TFE"/>
</dbReference>
<reference evidence="7" key="1">
    <citation type="submission" date="2022-11" db="UniProtKB">
        <authorList>
            <consortium name="WormBaseParasite"/>
        </authorList>
    </citation>
    <scope>IDENTIFICATION</scope>
</reference>
<dbReference type="PANTHER" id="PTHR13097:SF7">
    <property type="entry name" value="GENERAL TRANSCRIPTION FACTOR IIE SUBUNIT 1"/>
    <property type="match status" value="1"/>
</dbReference>
<protein>
    <submittedName>
        <fullName evidence="7">HTH TFE/IIEalpha-type domain-containing protein</fullName>
    </submittedName>
</protein>
<dbReference type="InterPro" id="IPR017919">
    <property type="entry name" value="TFIIE/TFIIEa_HTH"/>
</dbReference>
<evidence type="ECO:0000259" key="5">
    <source>
        <dbReference type="PROSITE" id="PS51344"/>
    </source>
</evidence>
<dbReference type="PANTHER" id="PTHR13097">
    <property type="entry name" value="TRANSCRIPTION INITIATION FACTOR IIE, ALPHA SUBUNIT"/>
    <property type="match status" value="1"/>
</dbReference>
<evidence type="ECO:0000256" key="4">
    <source>
        <dbReference type="SAM" id="MobiDB-lite"/>
    </source>
</evidence>
<evidence type="ECO:0000256" key="3">
    <source>
        <dbReference type="ARBA" id="ARBA00023163"/>
    </source>
</evidence>
<dbReference type="GO" id="GO:0006367">
    <property type="term" value="P:transcription initiation at RNA polymerase II promoter"/>
    <property type="evidence" value="ECO:0007669"/>
    <property type="project" value="InterPro"/>
</dbReference>
<keyword evidence="6" id="KW-1185">Reference proteome</keyword>
<evidence type="ECO:0000313" key="6">
    <source>
        <dbReference type="Proteomes" id="UP000887574"/>
    </source>
</evidence>
<dbReference type="WBParaSite" id="jg24050">
    <property type="protein sequence ID" value="jg24050"/>
    <property type="gene ID" value="jg24050"/>
</dbReference>
<feature type="region of interest" description="Disordered" evidence="4">
    <location>
        <begin position="360"/>
        <end position="393"/>
    </location>
</feature>
<dbReference type="Gene3D" id="6.10.140.1250">
    <property type="match status" value="1"/>
</dbReference>
<sequence length="435" mass="48223">MASSTTAAAASSTLDGVGGQQQVITTEVPEILKRLTLLIVKSFYSKEHCVVADYIQRNVCVKEDKLREFLKVDQKYLRQLLITLKVDKIVKERTVSEEGGGPRPRKFNYYFINYKAMLNVARYKFHHMRTKLEGREKSDVQKSTYRCTNNNCKKNYDVMDIGKIYDMNTGEMKYSILKIKGCNHLVAADETAGPSEATRSSMAKFNEQTSGMFSILQSLDGIRFSREILEPPIAEPAKDEQLANQKVVRVGERAFNASGKTRSELYSGGITVSIGDQVERLPEAKEAVPWLQNNQHQGGGGSTNLLLNDPNVVMDFSPLPSAAIDSFGASIPSSSVRDTDGPAEKRPKQDDIAAMLMEEEEGSSLQVNQDGSTKQSNGAVEDADETGTTQADEDYVMVQGEKVPADEITPEIIAKMTPSEKEAYINSVQNSYDFY</sequence>
<dbReference type="Pfam" id="PF11521">
    <property type="entry name" value="TFIIE-A_C"/>
    <property type="match status" value="1"/>
</dbReference>
<organism evidence="6 7">
    <name type="scientific">Ditylenchus dipsaci</name>
    <dbReference type="NCBI Taxonomy" id="166011"/>
    <lineage>
        <taxon>Eukaryota</taxon>
        <taxon>Metazoa</taxon>
        <taxon>Ecdysozoa</taxon>
        <taxon>Nematoda</taxon>
        <taxon>Chromadorea</taxon>
        <taxon>Rhabditida</taxon>
        <taxon>Tylenchina</taxon>
        <taxon>Tylenchomorpha</taxon>
        <taxon>Sphaerularioidea</taxon>
        <taxon>Anguinidae</taxon>
        <taxon>Anguininae</taxon>
        <taxon>Ditylenchus</taxon>
    </lineage>
</organism>
<name>A0A915DXP2_9BILA</name>
<feature type="compositionally biased region" description="Acidic residues" evidence="4">
    <location>
        <begin position="381"/>
        <end position="393"/>
    </location>
</feature>
<dbReference type="InterPro" id="IPR002853">
    <property type="entry name" value="TFIIE_asu"/>
</dbReference>
<dbReference type="InterPro" id="IPR013083">
    <property type="entry name" value="Znf_RING/FYVE/PHD"/>
</dbReference>